<keyword evidence="1" id="KW-1133">Transmembrane helix</keyword>
<organism evidence="2 3">
    <name type="scientific">Planococcus rifietoensis</name>
    <dbReference type="NCBI Taxonomy" id="200991"/>
    <lineage>
        <taxon>Bacteria</taxon>
        <taxon>Bacillati</taxon>
        <taxon>Bacillota</taxon>
        <taxon>Bacilli</taxon>
        <taxon>Bacillales</taxon>
        <taxon>Caryophanaceae</taxon>
        <taxon>Planococcus</taxon>
    </lineage>
</organism>
<accession>A0A0U2XKN6</accession>
<evidence type="ECO:0008006" key="4">
    <source>
        <dbReference type="Google" id="ProtNLM"/>
    </source>
</evidence>
<feature type="transmembrane region" description="Helical" evidence="1">
    <location>
        <begin position="12"/>
        <end position="33"/>
    </location>
</feature>
<proteinExistence type="predicted"/>
<dbReference type="OrthoDB" id="2679959at2"/>
<evidence type="ECO:0000313" key="2">
    <source>
        <dbReference type="EMBL" id="ALS76768.1"/>
    </source>
</evidence>
<protein>
    <recommendedName>
        <fullName evidence="4">YlaF family protein</fullName>
    </recommendedName>
</protein>
<dbReference type="KEGG" id="prt:AUC31_16785"/>
<reference evidence="2" key="1">
    <citation type="submission" date="2016-01" db="EMBL/GenBank/DDBJ databases">
        <title>Complete genome of Planococcus rifietoensis type strain M8.</title>
        <authorList>
            <person name="See-Too W.S."/>
        </authorList>
    </citation>
    <scope>NUCLEOTIDE SEQUENCE [LARGE SCALE GENOMIC DNA]</scope>
    <source>
        <strain evidence="2">M8</strain>
    </source>
</reference>
<keyword evidence="1" id="KW-0812">Transmembrane</keyword>
<dbReference type="AlphaFoldDB" id="A0A0U2XKN6"/>
<dbReference type="InterPro" id="IPR035211">
    <property type="entry name" value="DUF5325"/>
</dbReference>
<name>A0A0U2XKN6_9BACL</name>
<keyword evidence="3" id="KW-1185">Reference proteome</keyword>
<keyword evidence="1" id="KW-0472">Membrane</keyword>
<sequence length="69" mass="7647">MKEAIIESWHNIKWIFVLFSLAAIGAMVLIGVAVALRSVTGIFLSILLLLVIMGFGFKRKKEMRDAGVL</sequence>
<dbReference type="STRING" id="200991.AUC31_16785"/>
<gene>
    <name evidence="2" type="ORF">AUC31_16785</name>
</gene>
<dbReference type="RefSeq" id="WP_058383469.1">
    <property type="nucleotide sequence ID" value="NZ_CP013659.2"/>
</dbReference>
<dbReference type="EMBL" id="CP013659">
    <property type="protein sequence ID" value="ALS76768.1"/>
    <property type="molecule type" value="Genomic_DNA"/>
</dbReference>
<dbReference type="Pfam" id="PF17259">
    <property type="entry name" value="DUF5325"/>
    <property type="match status" value="1"/>
</dbReference>
<evidence type="ECO:0000256" key="1">
    <source>
        <dbReference type="SAM" id="Phobius"/>
    </source>
</evidence>
<evidence type="ECO:0000313" key="3">
    <source>
        <dbReference type="Proteomes" id="UP000067683"/>
    </source>
</evidence>
<dbReference type="Proteomes" id="UP000067683">
    <property type="component" value="Chromosome"/>
</dbReference>
<feature type="transmembrane region" description="Helical" evidence="1">
    <location>
        <begin position="39"/>
        <end position="57"/>
    </location>
</feature>